<dbReference type="GO" id="GO:0016833">
    <property type="term" value="F:oxo-acid-lyase activity"/>
    <property type="evidence" value="ECO:0007669"/>
    <property type="project" value="UniProtKB-ARBA"/>
</dbReference>
<proteinExistence type="predicted"/>
<keyword evidence="2" id="KW-0670">Pyruvate</keyword>
<dbReference type="GO" id="GO:0046872">
    <property type="term" value="F:metal ion binding"/>
    <property type="evidence" value="ECO:0007669"/>
    <property type="project" value="UniProtKB-KW"/>
</dbReference>
<dbReference type="SUPFAM" id="SSF51621">
    <property type="entry name" value="Phosphoenolpyruvate/pyruvate domain"/>
    <property type="match status" value="1"/>
</dbReference>
<dbReference type="Gene3D" id="3.20.20.60">
    <property type="entry name" value="Phosphoenolpyruvate-binding domains"/>
    <property type="match status" value="1"/>
</dbReference>
<sequence>MIMNNNELYSLIKKQELVTAPGIFDGLSARLAEQAGFSAVYASGGAIARSTGVPDIGLLTLTEVSDRLRQITGATNLPVIADADTGFGNEINVKRTVELFKNAGVAALHLEDQQFPKRCGHLGGKSLISIEEMIQKIAVAKKHAGNMMIIARTDAIAVTGFEDAIDRAKQYVEVGADMIFVEAPETLVQIELIAKQVPGPKLINMFHSGKTPLVSTEHLKEMGYQLIIIPSDLQRAAMAGMKSVLAEIYKTGNSGALSSQMLSFSEREQVVKTTEFLKP</sequence>
<dbReference type="Proteomes" id="UP000198862">
    <property type="component" value="Unassembled WGS sequence"/>
</dbReference>
<accession>A0A1I1PY03</accession>
<dbReference type="Pfam" id="PF13714">
    <property type="entry name" value="PEP_mutase"/>
    <property type="match status" value="1"/>
</dbReference>
<dbReference type="InterPro" id="IPR039556">
    <property type="entry name" value="ICL/PEPM"/>
</dbReference>
<dbReference type="STRING" id="1123010.SAMN02745724_03655"/>
<dbReference type="InterPro" id="IPR015813">
    <property type="entry name" value="Pyrv/PenolPyrv_kinase-like_dom"/>
</dbReference>
<dbReference type="InterPro" id="IPR018523">
    <property type="entry name" value="Isocitrate_lyase_ph_CS"/>
</dbReference>
<evidence type="ECO:0000313" key="3">
    <source>
        <dbReference type="Proteomes" id="UP000198862"/>
    </source>
</evidence>
<evidence type="ECO:0000256" key="1">
    <source>
        <dbReference type="ARBA" id="ARBA00022723"/>
    </source>
</evidence>
<keyword evidence="1" id="KW-0479">Metal-binding</keyword>
<evidence type="ECO:0000313" key="2">
    <source>
        <dbReference type="EMBL" id="SFD14764.1"/>
    </source>
</evidence>
<dbReference type="EMBL" id="FOLO01000036">
    <property type="protein sequence ID" value="SFD14764.1"/>
    <property type="molecule type" value="Genomic_DNA"/>
</dbReference>
<organism evidence="2 3">
    <name type="scientific">Pseudoalteromonas denitrificans DSM 6059</name>
    <dbReference type="NCBI Taxonomy" id="1123010"/>
    <lineage>
        <taxon>Bacteria</taxon>
        <taxon>Pseudomonadati</taxon>
        <taxon>Pseudomonadota</taxon>
        <taxon>Gammaproteobacteria</taxon>
        <taxon>Alteromonadales</taxon>
        <taxon>Pseudoalteromonadaceae</taxon>
        <taxon>Pseudoalteromonas</taxon>
    </lineage>
</organism>
<keyword evidence="3" id="KW-1185">Reference proteome</keyword>
<dbReference type="InterPro" id="IPR040442">
    <property type="entry name" value="Pyrv_kinase-like_dom_sf"/>
</dbReference>
<gene>
    <name evidence="2" type="ORF">SAMN02745724_03655</name>
</gene>
<dbReference type="AlphaFoldDB" id="A0A1I1PY03"/>
<name>A0A1I1PY03_9GAMM</name>
<dbReference type="PANTHER" id="PTHR42905:SF5">
    <property type="entry name" value="CARBOXYVINYL-CARBOXYPHOSPHONATE PHOSPHORYLMUTASE, CHLOROPLASTIC"/>
    <property type="match status" value="1"/>
</dbReference>
<dbReference type="PANTHER" id="PTHR42905">
    <property type="entry name" value="PHOSPHOENOLPYRUVATE CARBOXYLASE"/>
    <property type="match status" value="1"/>
</dbReference>
<dbReference type="PROSITE" id="PS00161">
    <property type="entry name" value="ISOCITRATE_LYASE"/>
    <property type="match status" value="1"/>
</dbReference>
<dbReference type="CDD" id="cd00377">
    <property type="entry name" value="ICL_PEPM"/>
    <property type="match status" value="1"/>
</dbReference>
<reference evidence="2 3" key="1">
    <citation type="submission" date="2016-10" db="EMBL/GenBank/DDBJ databases">
        <authorList>
            <person name="de Groot N.N."/>
        </authorList>
    </citation>
    <scope>NUCLEOTIDE SEQUENCE [LARGE SCALE GENOMIC DNA]</scope>
    <source>
        <strain evidence="2 3">DSM 6059</strain>
    </source>
</reference>
<protein>
    <submittedName>
        <fullName evidence="2">Phosphoenolpyruvate phosphomutase</fullName>
    </submittedName>
</protein>